<dbReference type="Pfam" id="PF00248">
    <property type="entry name" value="Aldo_ket_red"/>
    <property type="match status" value="1"/>
</dbReference>
<dbReference type="KEGG" id="pyg:AWM70_08020"/>
<dbReference type="Gene3D" id="3.20.20.100">
    <property type="entry name" value="NADP-dependent oxidoreductase domain"/>
    <property type="match status" value="1"/>
</dbReference>
<reference evidence="2 3" key="1">
    <citation type="submission" date="2016-01" db="EMBL/GenBank/DDBJ databases">
        <title>Complete Genome Sequence of Paenibacillus yonginensis DCY84, a novel Plant Growth-Promoting Bacteria with Elicitation of Induced Systemic Resistance.</title>
        <authorList>
            <person name="Kim Y.J."/>
            <person name="Yang D.C."/>
            <person name="Sukweenadhi J."/>
        </authorList>
    </citation>
    <scope>NUCLEOTIDE SEQUENCE [LARGE SCALE GENOMIC DNA]</scope>
    <source>
        <strain evidence="2 3">DCY84</strain>
    </source>
</reference>
<dbReference type="Proteomes" id="UP000092573">
    <property type="component" value="Chromosome"/>
</dbReference>
<feature type="domain" description="NADP-dependent oxidoreductase" evidence="1">
    <location>
        <begin position="1"/>
        <end position="45"/>
    </location>
</feature>
<sequence>MAIAWTIANGALPIPGTKRIKYLEENSAAADILLTKEDLERIDQVSPKNVVHGTRYMKEQMTLLGG</sequence>
<gene>
    <name evidence="2" type="ORF">AWM70_08020</name>
</gene>
<dbReference type="AlphaFoldDB" id="A0A1B1MZE6"/>
<accession>A0A1B1MZE6</accession>
<dbReference type="EMBL" id="CP014167">
    <property type="protein sequence ID" value="ANS74536.1"/>
    <property type="molecule type" value="Genomic_DNA"/>
</dbReference>
<organism evidence="2 3">
    <name type="scientific">Paenibacillus yonginensis</name>
    <dbReference type="NCBI Taxonomy" id="1462996"/>
    <lineage>
        <taxon>Bacteria</taxon>
        <taxon>Bacillati</taxon>
        <taxon>Bacillota</taxon>
        <taxon>Bacilli</taxon>
        <taxon>Bacillales</taxon>
        <taxon>Paenibacillaceae</taxon>
        <taxon>Paenibacillus</taxon>
    </lineage>
</organism>
<evidence type="ECO:0000313" key="3">
    <source>
        <dbReference type="Proteomes" id="UP000092573"/>
    </source>
</evidence>
<dbReference type="STRING" id="1462996.AWM70_08020"/>
<name>A0A1B1MZE6_9BACL</name>
<proteinExistence type="predicted"/>
<protein>
    <recommendedName>
        <fullName evidence="1">NADP-dependent oxidoreductase domain-containing protein</fullName>
    </recommendedName>
</protein>
<keyword evidence="3" id="KW-1185">Reference proteome</keyword>
<dbReference type="InterPro" id="IPR023210">
    <property type="entry name" value="NADP_OxRdtase_dom"/>
</dbReference>
<evidence type="ECO:0000259" key="1">
    <source>
        <dbReference type="Pfam" id="PF00248"/>
    </source>
</evidence>
<dbReference type="SUPFAM" id="SSF51430">
    <property type="entry name" value="NAD(P)-linked oxidoreductase"/>
    <property type="match status" value="1"/>
</dbReference>
<dbReference type="InterPro" id="IPR036812">
    <property type="entry name" value="NAD(P)_OxRdtase_dom_sf"/>
</dbReference>
<evidence type="ECO:0000313" key="2">
    <source>
        <dbReference type="EMBL" id="ANS74536.1"/>
    </source>
</evidence>